<dbReference type="CDD" id="cd06782">
    <property type="entry name" value="cpPDZ_CPP-like"/>
    <property type="match status" value="1"/>
</dbReference>
<dbReference type="Gene3D" id="3.90.226.10">
    <property type="entry name" value="2-enoyl-CoA Hydratase, Chain A, domain 1"/>
    <property type="match status" value="1"/>
</dbReference>
<evidence type="ECO:0000313" key="9">
    <source>
        <dbReference type="EMBL" id="AST93318.1"/>
    </source>
</evidence>
<dbReference type="InterPro" id="IPR002477">
    <property type="entry name" value="Peptidoglycan-bd-like"/>
</dbReference>
<dbReference type="SMART" id="SM00245">
    <property type="entry name" value="TSPc"/>
    <property type="match status" value="1"/>
</dbReference>
<dbReference type="Pfam" id="PF22694">
    <property type="entry name" value="CtpB_N-like"/>
    <property type="match status" value="1"/>
</dbReference>
<dbReference type="PROSITE" id="PS50106">
    <property type="entry name" value="PDZ"/>
    <property type="match status" value="1"/>
</dbReference>
<name>A0A223KVF3_9BACI</name>
<dbReference type="InterPro" id="IPR036366">
    <property type="entry name" value="PGBDSf"/>
</dbReference>
<keyword evidence="2 7" id="KW-0645">Protease</keyword>
<comment type="catalytic activity">
    <reaction evidence="5">
        <text>The enzyme shows specific recognition of a C-terminal tripeptide, Xaa-Yaa-Zaa, in which Xaa is preferably Ala or Leu, Yaa is preferably Ala or Tyr, and Zaa is preferably Ala, but then cleaves at a variable distance from the C-terminus. A typical cleavage is -Ala-Ala-|-Arg-Ala-Ala-Lys-Glu-Asn-Tyr-Ala-Leu-Ala-Ala.</text>
        <dbReference type="EC" id="3.4.21.102"/>
    </reaction>
</comment>
<dbReference type="FunFam" id="3.30.750.44:FF:000001">
    <property type="entry name" value="S41 family peptidase"/>
    <property type="match status" value="1"/>
</dbReference>
<dbReference type="GO" id="GO:0004252">
    <property type="term" value="F:serine-type endopeptidase activity"/>
    <property type="evidence" value="ECO:0007669"/>
    <property type="project" value="UniProtKB-EC"/>
</dbReference>
<dbReference type="InterPro" id="IPR004447">
    <property type="entry name" value="Peptidase_S41A"/>
</dbReference>
<dbReference type="Gene3D" id="1.10.101.10">
    <property type="entry name" value="PGBD-like superfamily/PGBD"/>
    <property type="match status" value="1"/>
</dbReference>
<keyword evidence="3 7" id="KW-0378">Hydrolase</keyword>
<dbReference type="PANTHER" id="PTHR32060:SF29">
    <property type="entry name" value="CARBOXY-TERMINAL PROCESSING PROTEASE CTPB"/>
    <property type="match status" value="1"/>
</dbReference>
<dbReference type="AlphaFoldDB" id="A0A223KVF3"/>
<dbReference type="Pfam" id="PF01471">
    <property type="entry name" value="PG_binding_1"/>
    <property type="match status" value="1"/>
</dbReference>
<comment type="similarity">
    <text evidence="1 7">Belongs to the peptidase S41A family.</text>
</comment>
<feature type="domain" description="PDZ" evidence="8">
    <location>
        <begin position="114"/>
        <end position="184"/>
    </location>
</feature>
<evidence type="ECO:0000256" key="4">
    <source>
        <dbReference type="ARBA" id="ARBA00022825"/>
    </source>
</evidence>
<dbReference type="InterPro" id="IPR029045">
    <property type="entry name" value="ClpP/crotonase-like_dom_sf"/>
</dbReference>
<dbReference type="Proteomes" id="UP000215224">
    <property type="component" value="Chromosome"/>
</dbReference>
<organism evidence="9 10">
    <name type="scientific">Sutcliffiella cohnii</name>
    <dbReference type="NCBI Taxonomy" id="33932"/>
    <lineage>
        <taxon>Bacteria</taxon>
        <taxon>Bacillati</taxon>
        <taxon>Bacillota</taxon>
        <taxon>Bacilli</taxon>
        <taxon>Bacillales</taxon>
        <taxon>Bacillaceae</taxon>
        <taxon>Sutcliffiella</taxon>
    </lineage>
</organism>
<dbReference type="KEGG" id="bcoh:BC6307_19650"/>
<dbReference type="EMBL" id="CP018866">
    <property type="protein sequence ID" value="AST93318.1"/>
    <property type="molecule type" value="Genomic_DNA"/>
</dbReference>
<dbReference type="CDD" id="cd07560">
    <property type="entry name" value="Peptidase_S41_CPP"/>
    <property type="match status" value="1"/>
</dbReference>
<dbReference type="SUPFAM" id="SSF50156">
    <property type="entry name" value="PDZ domain-like"/>
    <property type="match status" value="1"/>
</dbReference>
<evidence type="ECO:0000256" key="7">
    <source>
        <dbReference type="RuleBase" id="RU004404"/>
    </source>
</evidence>
<evidence type="ECO:0000256" key="5">
    <source>
        <dbReference type="ARBA" id="ARBA00051784"/>
    </source>
</evidence>
<dbReference type="NCBIfam" id="TIGR00225">
    <property type="entry name" value="prc"/>
    <property type="match status" value="1"/>
</dbReference>
<reference evidence="9 10" key="1">
    <citation type="submission" date="2016-12" db="EMBL/GenBank/DDBJ databases">
        <title>The whole genome sequencing and assembly of Bacillus cohnii DSM 6307T strain.</title>
        <authorList>
            <person name="Lee Y.-J."/>
            <person name="Yi H."/>
            <person name="Bahn Y.-S."/>
            <person name="Kim J.F."/>
            <person name="Lee D.-W."/>
        </authorList>
    </citation>
    <scope>NUCLEOTIDE SEQUENCE [LARGE SCALE GENOMIC DNA]</scope>
    <source>
        <strain evidence="9 10">DSM 6307</strain>
    </source>
</reference>
<dbReference type="Pfam" id="PF13180">
    <property type="entry name" value="PDZ_2"/>
    <property type="match status" value="1"/>
</dbReference>
<dbReference type="InterPro" id="IPR001478">
    <property type="entry name" value="PDZ"/>
</dbReference>
<dbReference type="PANTHER" id="PTHR32060">
    <property type="entry name" value="TAIL-SPECIFIC PROTEASE"/>
    <property type="match status" value="1"/>
</dbReference>
<dbReference type="InterPro" id="IPR005151">
    <property type="entry name" value="Tail-specific_protease"/>
</dbReference>
<evidence type="ECO:0000313" key="10">
    <source>
        <dbReference type="Proteomes" id="UP000215224"/>
    </source>
</evidence>
<dbReference type="InterPro" id="IPR055210">
    <property type="entry name" value="CtpA/B_N"/>
</dbReference>
<evidence type="ECO:0000256" key="6">
    <source>
        <dbReference type="ARBA" id="ARBA00066637"/>
    </source>
</evidence>
<dbReference type="SMART" id="SM00228">
    <property type="entry name" value="PDZ"/>
    <property type="match status" value="1"/>
</dbReference>
<dbReference type="SUPFAM" id="SSF52096">
    <property type="entry name" value="ClpP/crotonase"/>
    <property type="match status" value="1"/>
</dbReference>
<evidence type="ECO:0000256" key="1">
    <source>
        <dbReference type="ARBA" id="ARBA00009179"/>
    </source>
</evidence>
<dbReference type="InterPro" id="IPR036034">
    <property type="entry name" value="PDZ_sf"/>
</dbReference>
<dbReference type="Pfam" id="PF03572">
    <property type="entry name" value="Peptidase_S41"/>
    <property type="match status" value="1"/>
</dbReference>
<dbReference type="GO" id="GO:0007165">
    <property type="term" value="P:signal transduction"/>
    <property type="evidence" value="ECO:0007669"/>
    <property type="project" value="TreeGrafter"/>
</dbReference>
<dbReference type="FunFam" id="2.30.42.10:FF:000063">
    <property type="entry name" value="Peptidase, S41 family"/>
    <property type="match status" value="1"/>
</dbReference>
<dbReference type="SUPFAM" id="SSF47090">
    <property type="entry name" value="PGBD-like"/>
    <property type="match status" value="1"/>
</dbReference>
<keyword evidence="10" id="KW-1185">Reference proteome</keyword>
<keyword evidence="4 7" id="KW-0720">Serine protease</keyword>
<dbReference type="GO" id="GO:0030288">
    <property type="term" value="C:outer membrane-bounded periplasmic space"/>
    <property type="evidence" value="ECO:0007669"/>
    <property type="project" value="TreeGrafter"/>
</dbReference>
<evidence type="ECO:0000256" key="2">
    <source>
        <dbReference type="ARBA" id="ARBA00022670"/>
    </source>
</evidence>
<dbReference type="Gene3D" id="3.30.750.44">
    <property type="match status" value="1"/>
</dbReference>
<dbReference type="InterPro" id="IPR036365">
    <property type="entry name" value="PGBD-like_sf"/>
</dbReference>
<dbReference type="Gene3D" id="2.30.42.10">
    <property type="match status" value="1"/>
</dbReference>
<evidence type="ECO:0000259" key="8">
    <source>
        <dbReference type="PROSITE" id="PS50106"/>
    </source>
</evidence>
<protein>
    <recommendedName>
        <fullName evidence="6">C-terminal processing peptidase</fullName>
        <ecNumber evidence="6">3.4.21.102</ecNumber>
    </recommendedName>
</protein>
<sequence length="491" mass="53966">MNRKLVTAVMVLSLLLGAGAMYVGLQVFGDSPVSTTTSPNSSNENSNAKKEKEVVINVDEQMKKIQQAFELISTEYVEQVDQMELIEGAIQGMVSTLEDPYSTYMDKDTAEQFTQSLESSFEGIGAEVGMQNGKVTIISPFRDSPAEKAGLQPNDQIIKVDDEDIAGLDLYQAVLKIRGEKGTVVKLEVERPGVNESFVVNVTRDTIPLDTVYSKTFEQDGKTIGYIQITSFAQETSADFQDQLNELENSGIDGLIIDVRGNPGGLLDQVQTISSEFITKDKPYVQIEQRNGEKQRYFSSLTEEKSYPIVALIDKGSASASEILAGALKEAGGYDIIGEASFGKGTVQQAVPFTDGSNIKLTRYKWLTPDGNWIHNDGVTPTIEVRQPDYFYASPIVLEDGEELVFDSNNEKVKNVQVMLQGLGLEPGRADGYFSKQTEEVIRQFQKDKGISVTGKVNSETAELIQTDLLEAVRAEENDAQLQEAIKVLGR</sequence>
<dbReference type="STRING" id="1314751.GCA_001591425_04221"/>
<dbReference type="RefSeq" id="WP_066420386.1">
    <property type="nucleotide sequence ID" value="NZ_CP018866.1"/>
</dbReference>
<dbReference type="GO" id="GO:0006508">
    <property type="term" value="P:proteolysis"/>
    <property type="evidence" value="ECO:0007669"/>
    <property type="project" value="UniProtKB-KW"/>
</dbReference>
<accession>A0A223KVF3</accession>
<gene>
    <name evidence="9" type="ORF">BC6307_19650</name>
</gene>
<evidence type="ECO:0000256" key="3">
    <source>
        <dbReference type="ARBA" id="ARBA00022801"/>
    </source>
</evidence>
<dbReference type="EC" id="3.4.21.102" evidence="6"/>
<proteinExistence type="inferred from homology"/>